<keyword evidence="8" id="KW-0378">Hydrolase</keyword>
<keyword evidence="3 8" id="KW-0067">ATP-binding</keyword>
<evidence type="ECO:0000256" key="3">
    <source>
        <dbReference type="ARBA" id="ARBA00022840"/>
    </source>
</evidence>
<evidence type="ECO:0000256" key="1">
    <source>
        <dbReference type="ARBA" id="ARBA00022723"/>
    </source>
</evidence>
<evidence type="ECO:0000256" key="2">
    <source>
        <dbReference type="ARBA" id="ARBA00022741"/>
    </source>
</evidence>
<dbReference type="EMBL" id="CP002588">
    <property type="protein sequence ID" value="AEA46537.1"/>
    <property type="molecule type" value="Genomic_DNA"/>
</dbReference>
<dbReference type="InterPro" id="IPR033756">
    <property type="entry name" value="YlxH/NBP35"/>
</dbReference>
<evidence type="ECO:0000256" key="7">
    <source>
        <dbReference type="ARBA" id="ARBA00074706"/>
    </source>
</evidence>
<name>F2KQA4_ARCVS</name>
<dbReference type="GO" id="GO:0016226">
    <property type="term" value="P:iron-sulfur cluster assembly"/>
    <property type="evidence" value="ECO:0007669"/>
    <property type="project" value="InterPro"/>
</dbReference>
<dbReference type="HOGENOM" id="CLU_024839_0_2_2"/>
<dbReference type="GO" id="GO:0051539">
    <property type="term" value="F:4 iron, 4 sulfur cluster binding"/>
    <property type="evidence" value="ECO:0007669"/>
    <property type="project" value="TreeGrafter"/>
</dbReference>
<dbReference type="SUPFAM" id="SSF52540">
    <property type="entry name" value="P-loop containing nucleoside triphosphate hydrolases"/>
    <property type="match status" value="1"/>
</dbReference>
<protein>
    <recommendedName>
        <fullName evidence="7 8">Iron-sulfur cluster carrier protein</fullName>
    </recommendedName>
</protein>
<organism evidence="10 11">
    <name type="scientific">Archaeoglobus veneficus (strain DSM 11195 / SNP6)</name>
    <dbReference type="NCBI Taxonomy" id="693661"/>
    <lineage>
        <taxon>Archaea</taxon>
        <taxon>Methanobacteriati</taxon>
        <taxon>Methanobacteriota</taxon>
        <taxon>Archaeoglobi</taxon>
        <taxon>Archaeoglobales</taxon>
        <taxon>Archaeoglobaceae</taxon>
        <taxon>Archaeoglobus</taxon>
    </lineage>
</organism>
<dbReference type="HAMAP" id="MF_02040">
    <property type="entry name" value="Mrp_NBP35"/>
    <property type="match status" value="1"/>
</dbReference>
<comment type="function">
    <text evidence="6 8">Binds and transfers iron-sulfur (Fe-S) clusters to target apoproteins. Can hydrolyze ATP.</text>
</comment>
<comment type="subunit">
    <text evidence="8">Homodimer.</text>
</comment>
<dbReference type="KEGG" id="ave:Arcve_0510"/>
<dbReference type="FunFam" id="3.40.50.300:FF:001119">
    <property type="entry name" value="Iron-sulfur cluster carrier protein"/>
    <property type="match status" value="1"/>
</dbReference>
<dbReference type="AlphaFoldDB" id="F2KQA4"/>
<gene>
    <name evidence="10" type="ordered locus">Arcve_0510</name>
</gene>
<accession>F2KQA4</accession>
<feature type="region of interest" description="Disordered" evidence="9">
    <location>
        <begin position="260"/>
        <end position="285"/>
    </location>
</feature>
<dbReference type="Gene3D" id="3.40.50.300">
    <property type="entry name" value="P-loop containing nucleotide triphosphate hydrolases"/>
    <property type="match status" value="1"/>
</dbReference>
<feature type="binding site" evidence="8">
    <location>
        <begin position="9"/>
        <end position="16"/>
    </location>
    <ligand>
        <name>ATP</name>
        <dbReference type="ChEBI" id="CHEBI:30616"/>
    </ligand>
</feature>
<keyword evidence="11" id="KW-1185">Reference proteome</keyword>
<dbReference type="PANTHER" id="PTHR42961:SF2">
    <property type="entry name" value="IRON-SULFUR PROTEIN NUBPL"/>
    <property type="match status" value="1"/>
</dbReference>
<dbReference type="InterPro" id="IPR000808">
    <property type="entry name" value="Mrp-like_CS"/>
</dbReference>
<feature type="compositionally biased region" description="Basic and acidic residues" evidence="9">
    <location>
        <begin position="260"/>
        <end position="277"/>
    </location>
</feature>
<evidence type="ECO:0000256" key="8">
    <source>
        <dbReference type="HAMAP-Rule" id="MF_02040"/>
    </source>
</evidence>
<evidence type="ECO:0000313" key="11">
    <source>
        <dbReference type="Proteomes" id="UP000008136"/>
    </source>
</evidence>
<dbReference type="InterPro" id="IPR044304">
    <property type="entry name" value="NUBPL-like"/>
</dbReference>
<dbReference type="Pfam" id="PF10609">
    <property type="entry name" value="ParA"/>
    <property type="match status" value="1"/>
</dbReference>
<dbReference type="PROSITE" id="PS01215">
    <property type="entry name" value="MRP"/>
    <property type="match status" value="1"/>
</dbReference>
<dbReference type="PANTHER" id="PTHR42961">
    <property type="entry name" value="IRON-SULFUR PROTEIN NUBPL"/>
    <property type="match status" value="1"/>
</dbReference>
<reference evidence="10 11" key="1">
    <citation type="submission" date="2011-03" db="EMBL/GenBank/DDBJ databases">
        <title>The complete genome of Archaeoglobus veneficus SNP6.</title>
        <authorList>
            <consortium name="US DOE Joint Genome Institute (JGI-PGF)"/>
            <person name="Lucas S."/>
            <person name="Copeland A."/>
            <person name="Lapidus A."/>
            <person name="Bruce D."/>
            <person name="Goodwin L."/>
            <person name="Pitluck S."/>
            <person name="Kyrpides N."/>
            <person name="Mavromatis K."/>
            <person name="Pagani I."/>
            <person name="Ivanova N."/>
            <person name="Mikhailova N."/>
            <person name="Lu M."/>
            <person name="Detter J.C."/>
            <person name="Tapia R."/>
            <person name="Han C."/>
            <person name="Land M."/>
            <person name="Hauser L."/>
            <person name="Markowitz V."/>
            <person name="Cheng J.-F."/>
            <person name="Hugenholtz P."/>
            <person name="Woyke T."/>
            <person name="Wu D."/>
            <person name="Spring S."/>
            <person name="Brambilla E."/>
            <person name="Klenk H.-P."/>
            <person name="Eisen J.A."/>
        </authorList>
    </citation>
    <scope>NUCLEOTIDE SEQUENCE [LARGE SCALE GENOMIC DNA]</scope>
    <source>
        <strain>SNP6</strain>
    </source>
</reference>
<dbReference type="STRING" id="693661.Arcve_0510"/>
<proteinExistence type="inferred from homology"/>
<keyword evidence="1 8" id="KW-0479">Metal-binding</keyword>
<sequence length="285" mass="30995">MKKIVVMSGKGGVGKSTVAANLAFTLSKKGYRTGLLDCDIHGPSIPKLLGLEDVRGVDSKEGKLKPVEVDGVKVFSMGFMLPSRDTPVVWRGPVKHKFIQEALQNVDWGELDYLVIDLPPGTGDEVISIVQVAKPEGAVIVTTPQSVALEDVRKAVNFSIHVGVPVIGVIENMSGMLCPHCGKPIEVFGAGGGKKLAEEMAVPFAGSIPLDTTIFRSGEDGKPFVRTDSPSAEIFEKIVDELLENMKAIEEELKKIKEKLEKESKEKEKAKGEKEEEKKEEEDEK</sequence>
<dbReference type="InterPro" id="IPR019591">
    <property type="entry name" value="Mrp/NBP35_ATP-bd"/>
</dbReference>
<dbReference type="eggNOG" id="arCOG00585">
    <property type="taxonomic scope" value="Archaea"/>
</dbReference>
<dbReference type="GeneID" id="10393606"/>
<evidence type="ECO:0000256" key="5">
    <source>
        <dbReference type="ARBA" id="ARBA00023014"/>
    </source>
</evidence>
<dbReference type="RefSeq" id="WP_013683211.1">
    <property type="nucleotide sequence ID" value="NC_015320.1"/>
</dbReference>
<dbReference type="CDD" id="cd02037">
    <property type="entry name" value="Mrp_NBP35"/>
    <property type="match status" value="1"/>
</dbReference>
<evidence type="ECO:0000256" key="9">
    <source>
        <dbReference type="SAM" id="MobiDB-lite"/>
    </source>
</evidence>
<keyword evidence="5 8" id="KW-0411">Iron-sulfur</keyword>
<dbReference type="GO" id="GO:0005524">
    <property type="term" value="F:ATP binding"/>
    <property type="evidence" value="ECO:0007669"/>
    <property type="project" value="UniProtKB-UniRule"/>
</dbReference>
<dbReference type="GO" id="GO:0046872">
    <property type="term" value="F:metal ion binding"/>
    <property type="evidence" value="ECO:0007669"/>
    <property type="project" value="UniProtKB-KW"/>
</dbReference>
<evidence type="ECO:0000256" key="6">
    <source>
        <dbReference type="ARBA" id="ARBA00058094"/>
    </source>
</evidence>
<dbReference type="GO" id="GO:0016887">
    <property type="term" value="F:ATP hydrolysis activity"/>
    <property type="evidence" value="ECO:0007669"/>
    <property type="project" value="UniProtKB-UniRule"/>
</dbReference>
<dbReference type="Proteomes" id="UP000008136">
    <property type="component" value="Chromosome"/>
</dbReference>
<evidence type="ECO:0000313" key="10">
    <source>
        <dbReference type="EMBL" id="AEA46537.1"/>
    </source>
</evidence>
<comment type="similarity">
    <text evidence="8">Belongs to the Mrp/NBP35 ATP-binding proteins family.</text>
</comment>
<keyword evidence="4 8" id="KW-0408">Iron</keyword>
<keyword evidence="2 8" id="KW-0547">Nucleotide-binding</keyword>
<dbReference type="GO" id="GO:0140663">
    <property type="term" value="F:ATP-dependent FeS chaperone activity"/>
    <property type="evidence" value="ECO:0007669"/>
    <property type="project" value="InterPro"/>
</dbReference>
<evidence type="ECO:0000256" key="4">
    <source>
        <dbReference type="ARBA" id="ARBA00023004"/>
    </source>
</evidence>
<dbReference type="InterPro" id="IPR027417">
    <property type="entry name" value="P-loop_NTPase"/>
</dbReference>